<feature type="region of interest" description="Disordered" evidence="6">
    <location>
        <begin position="1204"/>
        <end position="1251"/>
    </location>
</feature>
<comment type="caution">
    <text evidence="10">The sequence shown here is derived from an EMBL/GenBank/DDBJ whole genome shotgun (WGS) entry which is preliminary data.</text>
</comment>
<dbReference type="InterPro" id="IPR033305">
    <property type="entry name" value="Hydin-like"/>
</dbReference>
<feature type="compositionally biased region" description="Polar residues" evidence="6">
    <location>
        <begin position="91"/>
        <end position="117"/>
    </location>
</feature>
<keyword evidence="4" id="KW-0969">Cilium</keyword>
<feature type="region of interest" description="Disordered" evidence="6">
    <location>
        <begin position="1452"/>
        <end position="1494"/>
    </location>
</feature>
<evidence type="ECO:0000256" key="3">
    <source>
        <dbReference type="ARBA" id="ARBA00022490"/>
    </source>
</evidence>
<keyword evidence="7" id="KW-0472">Membrane</keyword>
<dbReference type="SUPFAM" id="SSF52540">
    <property type="entry name" value="P-loop containing nucleoside triphosphate hydrolases"/>
    <property type="match status" value="1"/>
</dbReference>
<dbReference type="InterPro" id="IPR053879">
    <property type="entry name" value="HYDIN_VesB_CFA65-like_Ig"/>
</dbReference>
<dbReference type="PANTHER" id="PTHR23053:SF0">
    <property type="entry name" value="HYDROCEPHALUS-INDUCING PROTEIN HOMOLOG"/>
    <property type="match status" value="1"/>
</dbReference>
<keyword evidence="3" id="KW-0963">Cytoplasm</keyword>
<feature type="domain" description="HYDIN/VesB/CFA65-like Ig-like" evidence="9">
    <location>
        <begin position="1858"/>
        <end position="1958"/>
    </location>
</feature>
<feature type="compositionally biased region" description="Pro residues" evidence="6">
    <location>
        <begin position="984"/>
        <end position="994"/>
    </location>
</feature>
<dbReference type="InterPro" id="IPR027417">
    <property type="entry name" value="P-loop_NTPase"/>
</dbReference>
<feature type="region of interest" description="Disordered" evidence="6">
    <location>
        <begin position="419"/>
        <end position="454"/>
    </location>
</feature>
<reference evidence="10" key="1">
    <citation type="submission" date="2021-02" db="EMBL/GenBank/DDBJ databases">
        <authorList>
            <person name="Dougan E. K."/>
            <person name="Rhodes N."/>
            <person name="Thang M."/>
            <person name="Chan C."/>
        </authorList>
    </citation>
    <scope>NUCLEOTIDE SEQUENCE</scope>
</reference>
<evidence type="ECO:0000256" key="7">
    <source>
        <dbReference type="SAM" id="Phobius"/>
    </source>
</evidence>
<protein>
    <submittedName>
        <fullName evidence="10">Uncharacterized protein</fullName>
    </submittedName>
</protein>
<keyword evidence="7" id="KW-1133">Transmembrane helix</keyword>
<feature type="compositionally biased region" description="Polar residues" evidence="6">
    <location>
        <begin position="436"/>
        <end position="445"/>
    </location>
</feature>
<dbReference type="PANTHER" id="PTHR23053">
    <property type="entry name" value="DLEC1 DELETED IN LUNG AND ESOPHAGEAL CANCER 1"/>
    <property type="match status" value="1"/>
</dbReference>
<evidence type="ECO:0000259" key="9">
    <source>
        <dbReference type="Pfam" id="PF22544"/>
    </source>
</evidence>
<keyword evidence="5" id="KW-0966">Cell projection</keyword>
<evidence type="ECO:0000256" key="1">
    <source>
        <dbReference type="ARBA" id="ARBA00004138"/>
    </source>
</evidence>
<dbReference type="GO" id="GO:0005930">
    <property type="term" value="C:axoneme"/>
    <property type="evidence" value="ECO:0007669"/>
    <property type="project" value="TreeGrafter"/>
</dbReference>
<dbReference type="EMBL" id="CAJNNW010036559">
    <property type="protein sequence ID" value="CAE8735543.1"/>
    <property type="molecule type" value="Genomic_DNA"/>
</dbReference>
<feature type="domain" description="HYDIN/VesB/CFA65-like Ig-like" evidence="9">
    <location>
        <begin position="2174"/>
        <end position="2261"/>
    </location>
</feature>
<feature type="region of interest" description="Disordered" evidence="6">
    <location>
        <begin position="331"/>
        <end position="376"/>
    </location>
</feature>
<feature type="compositionally biased region" description="Basic and acidic residues" evidence="6">
    <location>
        <begin position="1204"/>
        <end position="1221"/>
    </location>
</feature>
<dbReference type="InterPro" id="IPR013783">
    <property type="entry name" value="Ig-like_fold"/>
</dbReference>
<dbReference type="Pfam" id="PF15780">
    <property type="entry name" value="ASH"/>
    <property type="match status" value="1"/>
</dbReference>
<dbReference type="Pfam" id="PF22544">
    <property type="entry name" value="HYDIN_VesB_CFA65-like_Ig"/>
    <property type="match status" value="3"/>
</dbReference>
<keyword evidence="7" id="KW-0812">Transmembrane</keyword>
<evidence type="ECO:0000313" key="10">
    <source>
        <dbReference type="EMBL" id="CAE8735543.1"/>
    </source>
</evidence>
<feature type="region of interest" description="Disordered" evidence="6">
    <location>
        <begin position="1649"/>
        <end position="1670"/>
    </location>
</feature>
<sequence length="3477" mass="379188">MSIGYDEHPAVNVVELVGKVVWPNIELDIAKLDFGTVLNDTSRKLEVRMTNPTVLQVAYHWCFALSGGRQSDEASNPRTPAAALPSPMMDSKSSNIQARTTGNSGMNSQGVTFTDDSGGSPAGTASGWALGASPGSVSSEIGASQDLAELNQVFDILPIFGKLEPGETQVATFTYDGMRDRSFKAIAVCMVDGGPEYEVSLRGNAAPCKYSLDKNELDFNDIPFTEVGEQELFLANRGQVPANFNFNMSGVSRSFVVDIVPSHGIMKPEEKLKVIVRFRAGIPDLVEEKVLVEVAHFEPQVLIVRGQGTFPGIVLNLPRKDDTSGTMETMEAANPISPRQAGRAATSPSHTRRGKLDDGEPPSPRSAATEGNLAGMASMKDTQQSLAMTKMSTMRGPDIPDLELEVEVDRHYLCEVLLNGPGVTPPTPGAPERPQLTRSNSMSPSKKSKAGKKDLIEQPTVTAAYYVCDFGHIPLGNVCKRTVDVYNTCSEPVTLTIDKKALKEMGFLIEPENIKPVQPGKALKLEVSATRAKEESETTVELEWNLPVKGGPNYKVKLVADWVLPELVLSSESIDFGRIIIGQRKRVIVEFHNEKKVPVDWVFAKPKDKYGQDLSPNELVFDLSPAGVVMPGEKQYATAIFSPQAAQAYTSVLHLRIRDNQKRKSINVVGRGDVMRLDVRPSLSYNLGPIMPKNSGCSTEFWLCNPTDYPIEVYSLDFDQKYLDEERALADFDGFETGFCEMPVRQPGDGIWKAVASRVLDVRHGLLFYCFGLAEKEAEAAAKLSLQNTQGVTEGEPTAEGTALLALKAAAQEKDEEVMDGSPYPYRVPDGKRVNAIIAGPPKSGMSTLALRLSKEDKRKVITSIDEIFTWAAEHDGFLHSDWAARSIVKRIKEGNVPSMSEAAHLLRRRVELPDCNAGVIIDGLQSDFLDAEQVTDAVLEAFSGDKVVLMTVALPAQEVQEEEDLSVAAPPDFSEPQADNPDPAAPVKPPPPSLAGSAMSKLYEELQTALLAHIEELKAAMPEMEAAKKAAEEALTEAGARAEAVAASKTAAAAEAAAAAAEAAAAAGLSPLDPSSAEYPAEAFDGEVDSETAEVLAAKAEAEKLVFGATAAIAEAQADLASCASVGWKPPEVPVDPAVAAAAAAEAAAAPKAKAKAAPAKGAPPPVEVAEPTEPVADPAVEQLVKLYNEQRTAALTVVERCNTRARSEEEERQRDQDRRKVSRKAAQLAASVAKRGQSTGSRNAPPPEVEPVVDFEPKMDKYLPPADVLTLELTPAPFDLLLEPSREALPLPLIPANSPLPLSTIRQIVSLPNARPERSPPVNFSILTPVPAVSNPIRIASRAGSKASEVTVADQTRWIIEPQSEQRLLVHFDSEEVASYSTVLQFEVVGDVASAPTTIGVSGVAALPGINSDPRLIFSRRKKKRPEAGYAVKAFVTSLGVYDFGPLLAGRDPSSRNPAPVVPTDEAGDEVGAGDSGVDSDGQEMNQDPIPPREMTAVSTHVMRHAESIRITNDSLFPANVRLGLASSGGDFEHADEVTKGPSSFIIEPENIRLGVGEQADVKIWCFPPDKGLYKDRFVARIEHNPEPVVFKLCALGAVPAISVDNQNVDFGRLMMNIRAEDQKVRVKNDSAVPVRWQLLCSDSKVVEADPPADKEPPEEGHEPKMPDEFMLDPKEGLLSPGEVRDVRISFRATRPASFKFGLRLEARDAEGLNGWQEAGKVAVGAETFAVDAAVEPDPREVALDFGTVLVHTSAQRTFDIVNRGRFPVRFELAVRRALRELLAINQHKDELQPGERRTITATCTPGRVFEASGERDGIAIFDTLSGESVDHRIPPIRVGVTAVYNTFQVTPPRGLNFGPVEKGETQTRTFTVRNNGIFAFDWCLFNYADLPTFGEDGKPPPPPACVNAGPFAVKPTSGKLQPDEDVQVNVTFEAQGDEDYDSKIAVWVDGVQGENDGRPLTAGQPVAGTSTYLLTGQSCVPGINTVDLQTVFEEQFFASTLEDAIAIAGRADVRVFSEADQIFHFGPVLASGGAGVAASTPASPSGAFTAELTQPGVTEFLRLSNPKAIPCKIQLHIKPREGGDTKAGNEIVFEVEPQELVIPPHESRQIAVSFKPTHLANFGAVLEAVVPQGTDPNTNYLSFELRGDGAVPSISLQGPRLFGDEGGELVMGKLTLGKTHEVRMTLRNGGLLPATARVECMRSEHFTVTCASTVALNKGEQRTFQVRFHPRSVGKVQTDLRIRTLGNPFEDVVIQLKGEGHSAEVCWDLAEARLPPIRTSAAVVEDSAHAPAPDELELREVAVGQEISVTFQLNNGSKQPLRFAFPEQMPEPFGQQLQVEPRTGFIDPQSKQAITLIFRPTDKLQASGVYVPCNMVNVTFAEESPAEGDVATEPPVEPQYQVIEGTQLELPLMVSAVADTPAIECDVEEINFLPTLMLGSKVWRFMIKNPSIISIPFEWKMQGRNSSAYTVSPMHGRVAAQGEQEIEVHFAPMEVENFDCQLLCSSQMITAKPVLRLPVTGTALRPWCHFELPGSDYRSRRQSNAPLDPKYQIVEIVSLGTHVKNTKRFYVSNPTAEPIDFLWQQEQPVFSSARPESADDDAFKCLTRKGTILPSKKFEMTFEFSPQNSNTKESFWSFVLLGPKVEEHFLIAGTVKEPRVGMDMACINFGERLLSGMASETVRLVNKEHIPFSFQIDPASFQQEGQLQALSISPMSGVVGPDSDISITVHFKPMEELPFNFNVVCNIKRKKEPVVLNVKGIGYKIHASLAIEEPSGRRLINSGVTEVLDMGLLQVHEQRELTLYLKNDSKRNFNFRVQMLMGANRRPKPIGAFERPPYISISNTQGVAPHHEETVIGFKYCPRDAHMLEGSILQVAIPAGPVEETFSIALTGGAKRSRVDFSFLSHDFGPCFIARGGATMAGEPFSQTEDTKYERVCIVATNRDDSDCLISTTFQREPWLDVQLNSAMIEAGGSLRIPIVFSPRDVCEYMQRIEFVVNDYTRMHVDVRGRGCPLKLELTDSEMQNIDFGITRGNEPVSRTVRLINRSPRPVTFELGDEKGELAERSVTWTPGHPTTLRPRETADVELRFTPTYRIAPFRLPLIAKCEHGVEVRLLHIAGTCHATEMRLSEHSVFFGDVVVGSQATRTVRLHNFGDLGAKFRFEIGAKYSKIFSVTPSEGFVRPSEDILLTLAFHPTYERIQEFKRADGKKRGGKTPGADAKAGLDVRDIRCILDGHEPLMLEASGKCVVQPGETKSLEFTTEVRTKTQNSFLLENTTDSDWKVQPQVATQEPAGTNYFSCEREIIVPAGKSVPVQVYYMPLTMTGAEEESVSPSHGKRCIVHKGTVFVGTPDGNAVGYSLEGTASAPKVRDRMEVEVPCKKKHTQAVPVKNWLHERQRFDVKVELVEPAPGTPQSQGINLQGRGFHQKHHCSQTTPKTTLLFTGCFVVGLLFCAIYCLFVCCWFAVMCNVVSLL</sequence>
<dbReference type="Gene3D" id="2.60.40.10">
    <property type="entry name" value="Immunoglobulins"/>
    <property type="match status" value="16"/>
</dbReference>
<feature type="region of interest" description="Disordered" evidence="6">
    <location>
        <begin position="962"/>
        <end position="997"/>
    </location>
</feature>
<name>A0A813LXV4_POLGL</name>
<dbReference type="Proteomes" id="UP000626109">
    <property type="component" value="Unassembled WGS sequence"/>
</dbReference>
<feature type="domain" description="HYDIN/VesB/CFA65-like Ig-like" evidence="9">
    <location>
        <begin position="211"/>
        <end position="306"/>
    </location>
</feature>
<feature type="domain" description="Abnormal spindle-like microcephaly-associated protein ASH" evidence="8">
    <location>
        <begin position="3134"/>
        <end position="3201"/>
    </location>
</feature>
<gene>
    <name evidence="10" type="ORF">PGLA2088_LOCUS47890</name>
</gene>
<accession>A0A813LXV4</accession>
<proteinExistence type="predicted"/>
<evidence type="ECO:0000313" key="11">
    <source>
        <dbReference type="Proteomes" id="UP000626109"/>
    </source>
</evidence>
<comment type="subcellular location">
    <subcellularLocation>
        <location evidence="1">Cell projection</location>
        <location evidence="1">Cilium</location>
    </subcellularLocation>
    <subcellularLocation>
        <location evidence="2">Cytoplasm</location>
    </subcellularLocation>
</comment>
<evidence type="ECO:0000256" key="4">
    <source>
        <dbReference type="ARBA" id="ARBA00023069"/>
    </source>
</evidence>
<evidence type="ECO:0000256" key="6">
    <source>
        <dbReference type="SAM" id="MobiDB-lite"/>
    </source>
</evidence>
<dbReference type="GO" id="GO:0003341">
    <property type="term" value="P:cilium movement"/>
    <property type="evidence" value="ECO:0007669"/>
    <property type="project" value="TreeGrafter"/>
</dbReference>
<evidence type="ECO:0000256" key="2">
    <source>
        <dbReference type="ARBA" id="ARBA00004496"/>
    </source>
</evidence>
<evidence type="ECO:0000256" key="5">
    <source>
        <dbReference type="ARBA" id="ARBA00023273"/>
    </source>
</evidence>
<dbReference type="InterPro" id="IPR031549">
    <property type="entry name" value="ASH"/>
</dbReference>
<feature type="transmembrane region" description="Helical" evidence="7">
    <location>
        <begin position="3443"/>
        <end position="3469"/>
    </location>
</feature>
<evidence type="ECO:0000259" key="8">
    <source>
        <dbReference type="Pfam" id="PF15780"/>
    </source>
</evidence>
<dbReference type="Gene3D" id="3.40.50.300">
    <property type="entry name" value="P-loop containing nucleotide triphosphate hydrolases"/>
    <property type="match status" value="1"/>
</dbReference>
<organism evidence="10 11">
    <name type="scientific">Polarella glacialis</name>
    <name type="common">Dinoflagellate</name>
    <dbReference type="NCBI Taxonomy" id="89957"/>
    <lineage>
        <taxon>Eukaryota</taxon>
        <taxon>Sar</taxon>
        <taxon>Alveolata</taxon>
        <taxon>Dinophyceae</taxon>
        <taxon>Suessiales</taxon>
        <taxon>Suessiaceae</taxon>
        <taxon>Polarella</taxon>
    </lineage>
</organism>
<dbReference type="GO" id="GO:1904158">
    <property type="term" value="P:axonemal central apparatus assembly"/>
    <property type="evidence" value="ECO:0007669"/>
    <property type="project" value="TreeGrafter"/>
</dbReference>
<feature type="region of interest" description="Disordered" evidence="6">
    <location>
        <begin position="68"/>
        <end position="127"/>
    </location>
</feature>